<feature type="compositionally biased region" description="Low complexity" evidence="1">
    <location>
        <begin position="332"/>
        <end position="347"/>
    </location>
</feature>
<protein>
    <recommendedName>
        <fullName evidence="5">Protein SLX4IP</fullName>
    </recommendedName>
</protein>
<feature type="region of interest" description="Disordered" evidence="1">
    <location>
        <begin position="245"/>
        <end position="357"/>
    </location>
</feature>
<proteinExistence type="predicted"/>
<reference evidence="3" key="1">
    <citation type="journal article" date="2023" name="Science">
        <title>Genome structures resolve the early diversification of teleost fishes.</title>
        <authorList>
            <person name="Parey E."/>
            <person name="Louis A."/>
            <person name="Montfort J."/>
            <person name="Bouchez O."/>
            <person name="Roques C."/>
            <person name="Iampietro C."/>
            <person name="Lluch J."/>
            <person name="Castinel A."/>
            <person name="Donnadieu C."/>
            <person name="Desvignes T."/>
            <person name="Floi Bucao C."/>
            <person name="Jouanno E."/>
            <person name="Wen M."/>
            <person name="Mejri S."/>
            <person name="Dirks R."/>
            <person name="Jansen H."/>
            <person name="Henkel C."/>
            <person name="Chen W.J."/>
            <person name="Zahm M."/>
            <person name="Cabau C."/>
            <person name="Klopp C."/>
            <person name="Thompson A.W."/>
            <person name="Robinson-Rechavi M."/>
            <person name="Braasch I."/>
            <person name="Lecointre G."/>
            <person name="Bobe J."/>
            <person name="Postlethwait J.H."/>
            <person name="Berthelot C."/>
            <person name="Roest Crollius H."/>
            <person name="Guiguen Y."/>
        </authorList>
    </citation>
    <scope>NUCLEOTIDE SEQUENCE</scope>
    <source>
        <strain evidence="3">NC1722</strain>
    </source>
</reference>
<dbReference type="InterPro" id="IPR031479">
    <property type="entry name" value="SLX4IP"/>
</dbReference>
<dbReference type="AlphaFoldDB" id="A0AAD7T1N5"/>
<comment type="caution">
    <text evidence="3">The sequence shown here is derived from an EMBL/GenBank/DDBJ whole genome shotgun (WGS) entry which is preliminary data.</text>
</comment>
<keyword evidence="2" id="KW-0472">Membrane</keyword>
<keyword evidence="2" id="KW-0812">Transmembrane</keyword>
<dbReference type="EMBL" id="JAINUG010000018">
    <property type="protein sequence ID" value="KAJ8412760.1"/>
    <property type="molecule type" value="Genomic_DNA"/>
</dbReference>
<dbReference type="Proteomes" id="UP001221898">
    <property type="component" value="Unassembled WGS sequence"/>
</dbReference>
<evidence type="ECO:0000256" key="2">
    <source>
        <dbReference type="SAM" id="Phobius"/>
    </source>
</evidence>
<feature type="transmembrane region" description="Helical" evidence="2">
    <location>
        <begin position="6"/>
        <end position="26"/>
    </location>
</feature>
<organism evidence="3 4">
    <name type="scientific">Aldrovandia affinis</name>
    <dbReference type="NCBI Taxonomy" id="143900"/>
    <lineage>
        <taxon>Eukaryota</taxon>
        <taxon>Metazoa</taxon>
        <taxon>Chordata</taxon>
        <taxon>Craniata</taxon>
        <taxon>Vertebrata</taxon>
        <taxon>Euteleostomi</taxon>
        <taxon>Actinopterygii</taxon>
        <taxon>Neopterygii</taxon>
        <taxon>Teleostei</taxon>
        <taxon>Notacanthiformes</taxon>
        <taxon>Halosauridae</taxon>
        <taxon>Aldrovandia</taxon>
    </lineage>
</organism>
<evidence type="ECO:0000313" key="3">
    <source>
        <dbReference type="EMBL" id="KAJ8412760.1"/>
    </source>
</evidence>
<evidence type="ECO:0008006" key="5">
    <source>
        <dbReference type="Google" id="ProtNLM"/>
    </source>
</evidence>
<dbReference type="PANTHER" id="PTHR28557:SF1">
    <property type="entry name" value="PROTEIN SLX4IP"/>
    <property type="match status" value="1"/>
</dbReference>
<dbReference type="PANTHER" id="PTHR28557">
    <property type="entry name" value="PROTEIN SLX4IP"/>
    <property type="match status" value="1"/>
</dbReference>
<keyword evidence="2" id="KW-1133">Transmembrane helix</keyword>
<evidence type="ECO:0000313" key="4">
    <source>
        <dbReference type="Proteomes" id="UP001221898"/>
    </source>
</evidence>
<dbReference type="Pfam" id="PF15744">
    <property type="entry name" value="UPF0492"/>
    <property type="match status" value="1"/>
</dbReference>
<evidence type="ECO:0000256" key="1">
    <source>
        <dbReference type="SAM" id="MobiDB-lite"/>
    </source>
</evidence>
<sequence>MYVVPANASGGVYILLLIWLHLHVILRMSPSKFVVKCGNFAVLVDLHVLPLGSTEDASWFCVQHQEEVSEMIRDTVDQRVRRFLDSRQQKCQSKQGKSLTMANPICIKGERFRLVAYFLKRHVNLRCVGKWQLGELRVFPERLVVCASVPEDGGKANLTVMEHSGQSNSEYFSGPGETQNPLNSSAITKRNTLQKIAKKASALAHPGQWVPGEWKQQGAPPLFAPMETEVGCGVDSPLHCPRSGEHVVGAAVGPEGTEGDQRTNRSLTSTHALPSEGAWHGGPTPSGESAAPPRAKLSWGRRGRPRPQEEGQGAKKVFFGQAPAAPSEVITKTHSAESSTHASSKMSPLACPALGPA</sequence>
<accession>A0AAD7T1N5</accession>
<gene>
    <name evidence="3" type="ORF">AAFF_G00117110</name>
</gene>
<keyword evidence="4" id="KW-1185">Reference proteome</keyword>
<name>A0AAD7T1N5_9TELE</name>